<dbReference type="InterPro" id="IPR023213">
    <property type="entry name" value="CAT-like_dom_sf"/>
</dbReference>
<dbReference type="Gene3D" id="3.30.559.10">
    <property type="entry name" value="Chloramphenicol acetyltransferase-like domain"/>
    <property type="match status" value="3"/>
</dbReference>
<dbReference type="Pfam" id="PF00501">
    <property type="entry name" value="AMP-binding"/>
    <property type="match status" value="2"/>
</dbReference>
<reference evidence="4" key="1">
    <citation type="submission" date="2022-07" db="EMBL/GenBank/DDBJ databases">
        <title>Phylogenomic reconstructions and comparative analyses of Kickxellomycotina fungi.</title>
        <authorList>
            <person name="Reynolds N.K."/>
            <person name="Stajich J.E."/>
            <person name="Barry K."/>
            <person name="Grigoriev I.V."/>
            <person name="Crous P."/>
            <person name="Smith M.E."/>
        </authorList>
    </citation>
    <scope>NUCLEOTIDE SEQUENCE</scope>
    <source>
        <strain evidence="4">RSA 1196</strain>
    </source>
</reference>
<dbReference type="SUPFAM" id="SSF52777">
    <property type="entry name" value="CoA-dependent acyltransferases"/>
    <property type="match status" value="7"/>
</dbReference>
<evidence type="ECO:0000259" key="3">
    <source>
        <dbReference type="PROSITE" id="PS50075"/>
    </source>
</evidence>
<dbReference type="PANTHER" id="PTHR45398:SF1">
    <property type="entry name" value="ENZYME, PUTATIVE (JCVI)-RELATED"/>
    <property type="match status" value="1"/>
</dbReference>
<dbReference type="InterPro" id="IPR042099">
    <property type="entry name" value="ANL_N_sf"/>
</dbReference>
<dbReference type="Gene3D" id="1.10.1200.10">
    <property type="entry name" value="ACP-like"/>
    <property type="match status" value="2"/>
</dbReference>
<dbReference type="Pfam" id="PF13193">
    <property type="entry name" value="AMP-binding_C"/>
    <property type="match status" value="1"/>
</dbReference>
<dbReference type="EMBL" id="JANBPY010000379">
    <property type="protein sequence ID" value="KAJ1967191.1"/>
    <property type="molecule type" value="Genomic_DNA"/>
</dbReference>
<dbReference type="PROSITE" id="PS00455">
    <property type="entry name" value="AMP_BINDING"/>
    <property type="match status" value="2"/>
</dbReference>
<keyword evidence="5" id="KW-1185">Reference proteome</keyword>
<evidence type="ECO:0000256" key="2">
    <source>
        <dbReference type="ARBA" id="ARBA00022553"/>
    </source>
</evidence>
<keyword evidence="1" id="KW-0596">Phosphopantetheine</keyword>
<dbReference type="InterPro" id="IPR020845">
    <property type="entry name" value="AMP-binding_CS"/>
</dbReference>
<accession>A0A9W8E7L0</accession>
<dbReference type="OrthoDB" id="416786at2759"/>
<dbReference type="SUPFAM" id="SSF47336">
    <property type="entry name" value="ACP-like"/>
    <property type="match status" value="2"/>
</dbReference>
<evidence type="ECO:0000313" key="5">
    <source>
        <dbReference type="Proteomes" id="UP001150925"/>
    </source>
</evidence>
<proteinExistence type="predicted"/>
<dbReference type="Pfam" id="PF00550">
    <property type="entry name" value="PP-binding"/>
    <property type="match status" value="2"/>
</dbReference>
<dbReference type="InterPro" id="IPR009081">
    <property type="entry name" value="PP-bd_ACP"/>
</dbReference>
<organism evidence="4 5">
    <name type="scientific">Dispira parvispora</name>
    <dbReference type="NCBI Taxonomy" id="1520584"/>
    <lineage>
        <taxon>Eukaryota</taxon>
        <taxon>Fungi</taxon>
        <taxon>Fungi incertae sedis</taxon>
        <taxon>Zoopagomycota</taxon>
        <taxon>Kickxellomycotina</taxon>
        <taxon>Dimargaritomycetes</taxon>
        <taxon>Dimargaritales</taxon>
        <taxon>Dimargaritaceae</taxon>
        <taxon>Dispira</taxon>
    </lineage>
</organism>
<dbReference type="Pfam" id="PF00668">
    <property type="entry name" value="Condensation"/>
    <property type="match status" value="3"/>
</dbReference>
<feature type="domain" description="Carrier" evidence="3">
    <location>
        <begin position="590"/>
        <end position="666"/>
    </location>
</feature>
<dbReference type="Gene3D" id="3.30.300.30">
    <property type="match status" value="2"/>
</dbReference>
<sequence length="3518" mass="393911">MVEVGILLGLVVPNKDGMTKNGNSDRTYRVQLVYNRTKVHYETIPQLAEQFTVLVRSLADCLYNDDTLCRTTTLIGDLAWTTDKQRCRLMEWSNTSEALLGDLTKGIHVLFHEYARRYPSQVAIEQENRSLTYQVLDQLSTRLAGWLVHYYHVQRETPVAIVMSKSIEVVIAMLAILKSGGAFVPIDSQSPSDRIQYMLQETAISVVLAVEATRHCVPSDFMGQTVAVDYPHSTCYALDEEYSDYKPISSSMSDLAYIVYTSGTTGQPKGVLIEHRGLTNVAVNPPQFDQCGPGSRILAYGSFAFDFFIYNFTRALCSGATLVIPGSDMLSDLKHVQSVSLTPSFLSRIKPDDFPNLKVVCVGAEVCPQALKDQWAHRVTFYNLYGPTETTILSHFALLLPQQPITIGNPIANCYCYIVDRQLQLVPVGVTGEILIGGIAVARGYLHHPLLTESRFLPNPFGPGRVYRTGDLGRWLLEGTIEYVGRMDRQVKRHGFRIELEEVEAVLETHPDVHRAVAALTSEKLIVYVTPAAVDKATITEYAHIHMPHYMVPDHVVVLDEFPLSINGKVEREKLPVEFLDIDEFNRISDPVTAQEKMLQQAWSATLSLHTDRVGLDSQFFQSGGDSISTILLVSQCRDRGYHLTVPLIYKHPVLRSMAEVVTPLHPSSVNQKQITGRVALSPTQRSYFETPSKHREHFSRTFTLQVHLPISEEQLRAALVKLANQHDMLRARYHQDLEHGGWIQVIPHTHAKAEEFLVMNRTITVDDRNYSDLITTVQASLQLDQGPIVGAVIARDPKNSANTRLLLTIPSLMMDLASWYIIIQDLNTLLRGGGTHELPPKSLSFAEWTQVLETEYAPKVAADDWPQSLSEGAATSNGCKSLPPFSPAQGARSFESITHQFDVAFTHSTLSELAAQYQWTPQEILLGTFALSYSQALKLNTVHLYVEDPGRQPWRDGLDVTRTVGLFSVRYPLVIPIGNYSLPQDIWTTLCQTKKALQQVPHHGIPYNILRYAQSVPTEHRQRFMTRLCDQPKVVFIYSEISPRMCPEEGTTALSMDWFTPDRLQNWTGNGHASFPLSVVCVTVDQRLVLTLEYDSRIYQLDTAADILDQWVRHLTQLRGLMVSRTGTVEHLLTRFDFNTLSMTPNDFEYVIRTLAERGFSLDEVEDIYPVTPMQAGLLLPLPHNASAYLVQAFVTVEGHVNLELLHESWYELARNHDILRTIFIPSTAKNTNGFIQAVLREVPLVEWKIHDSTVEQSTFTDCLQLNYRRGFSLDQFLYRIHMYPMVENGRVVFKVVLISHHSLMDSWTISLIFREWVDIYLNRPKDQVATIPKFKSVVQAIDEIKDAAPYWATYLAGIRPTPAPFLGPLNPDVSPTTMRKIQRGLKIPKSQLIQFSGAHHVTLATLLRASYAIILAKYLHRADVVFGTTVSGRNLSVPHVDKIVGPCMNTIPVRIKVDGQSSLLKWLRSIHDDQVRTIPYEQSNLVRIPGWCDFLNGTALFQSMLGFEKYHVDEIVSTEGFRVSQIQEYYFAEYPLGMNIVEQSEVLECCVGYNTTHYDSHSIQQLIDHFEHVLHQIVSTDDVAGTTVSEFQLCPVKSVAHSFSVPNLRNTQPVVQWPSPDHPVLNTDGRWVSASELVRYTRTLTRKLSFFQLTGSQVLVVVNSTLQLVVGMGACWQAGMTPVPVEANRYPLADLAACPFGAVIIPQPNLSESYRDICSLVVTMDLLGSGQYDEGVATNVHLDLDNPLSVGFIQPKGKGLIVTTCECALEPFKDFPKERSTAHSFPVDSPVGTWLVWQTLLTRGTLAEPISDGPSCTRFIGVSTLSDDSICPVVTLVSLDDAAHMQLPPSGQSTWWYHKSPWHEAGVWADKIGAQLTVVDRGGQLCPAGVLGYVVPHGVRSMNQTFDLLAYQSMDSTVHLVGHETQGYVIVNGVRVPLGWIEQRLIKQHGCHYAYSVLRAPGSEVVSFTQGCSLEFPNLADIPNHWVVRLEDFPHLTTKMDNYSVDSQAWLDPFWKTYTNVMSNSTPSLLTCERWCAIVVGELMFTTNHKMNDASLTHLSPTQWVTLQGYIYQKFTKLVPIGLLGQQRSFSQLANAVEGTTPPRLSLPVSMPPISHKGAIRAQRMLPTYQIQAWLASQMSSDAKANYNEGFYHQCFISYGARKAPHTEIELRKLLTDLAMRHQCLQTVIYHDPYRGHLCQYIYSPLAPHLHLLTGVNNFLAPASPLSIQVTKDHRQLLISVHQSLATRSQFRKLVTDLWYQGIDDQPFSISECDSPGGMLSPFPDTAHPFRGFPTDLAQPYPPSHSIDVLSVTGELVLSTNQGYPVRDVLLAIVGAFLHRFTSTDAILLLTEDTTGYQRLTHVPISEKAQTVVDLTQGLEHYLYEGNYSLSPLSLVIDESNLPQNSKLGPINDDVPFIYYLPSDLEIRFRLTSEQCTLEVWYQKDLFEQDTVKRLARNLLKFTQNCLQNLYTDWRLVPMVHPEEVDLILHKFGAHPVDSDTESPLGILDLFFKQTIARPNVVALEQNEHSITYWEMRQLIMQLAGALQVHGIRRQDRVAVLCDNNIYPAITILALWSIGAVYVPIDCQLPLERQQYMVQAAECTTVLSTVTHPHPVFHTLDVIAMLADGFKSTDIRLDYHHTDPACVIFTSGTTGQPKGVMIDHTGLNNLVVNFVHRVTNNDPETRCLNTFGPSFGGYMCATFVPLVQGWTLCLARQDIPTALLTVDCAVLTPSVLAAMLQGRNYPRLKWALVGGELVTKNHAEKILPAIRLFIGYGSAEVTVVSNVVEVPLDVPRITIGGPAPNCECYILDEHKQLVPIGAMGEIFIGGVGVSPGYVNRPDLNDTKFFPNPFGTGRLYRTGDYGRWLPNGEVECLGRMDDQVKLRGFRIELGEIRGAMLQQSGVRDAFVMVVDKSRLAGFVVVDEGAGIQESNLKCRLTECLPSYMVPHNILVIQSPAGFPLTANSKVDQDQLRMLLNRHLEAGKASFETTLTPEEELPDSHRALRIAVSSTLGLADQQVNMNSSFVQLGGDSVSAIQLSSTCRQLGWLLGVPIILMNPTMRSVGDAMVPLNDREIISHTLKYDPQGVPLTFIQRLFFALPLRNRDWFNLSFAFQLTEHITVAQLTAALRRIVDHHEMLRCVFFRDLARGEWRQRTVPPGTTNYYPQVHQLSCSDESDLSTVTMSTQQSLSISSGPLVGAALVATDQAHPGYLYLTIHHLVVDLVSWSVIMNDLSQAVRNPGIPLERPSYSFLDWAIGVNKRVTVEHISTPQTQRWCLPIRNPEATLLHNVEANVRRITLHIANETATVLLFPYQYPMGHNVKPTELMLAALGQALATLSAWPAITISSECHGRYPWSDSIDLGRTVGWFTAVSVIHVNCTTVSSPHDWISRVKRSLCLASDVQSLSVTPTHPMEVSFSYIGNSVDTNMLTSHGRAPWVPCHITLEDHLTIDPRNCRHQVLAVLGKPTRDGGLEFGLSYCPQVIPTSRMQQLASRLRESLHTIAAYHQHNQSDAY</sequence>
<dbReference type="NCBIfam" id="TIGR01733">
    <property type="entry name" value="AA-adenyl-dom"/>
    <property type="match status" value="2"/>
</dbReference>
<dbReference type="Gene3D" id="3.30.559.30">
    <property type="entry name" value="Nonribosomal peptide synthetase, condensation domain"/>
    <property type="match status" value="3"/>
</dbReference>
<dbReference type="InterPro" id="IPR000873">
    <property type="entry name" value="AMP-dep_synth/lig_dom"/>
</dbReference>
<dbReference type="CDD" id="cd05930">
    <property type="entry name" value="A_NRPS"/>
    <property type="match status" value="2"/>
</dbReference>
<dbReference type="InterPro" id="IPR025110">
    <property type="entry name" value="AMP-bd_C"/>
</dbReference>
<comment type="caution">
    <text evidence="4">The sequence shown here is derived from an EMBL/GenBank/DDBJ whole genome shotgun (WGS) entry which is preliminary data.</text>
</comment>
<dbReference type="InterPro" id="IPR010071">
    <property type="entry name" value="AA_adenyl_dom"/>
</dbReference>
<dbReference type="InterPro" id="IPR001242">
    <property type="entry name" value="Condensation_dom"/>
</dbReference>
<evidence type="ECO:0000256" key="1">
    <source>
        <dbReference type="ARBA" id="ARBA00022450"/>
    </source>
</evidence>
<dbReference type="GO" id="GO:0003824">
    <property type="term" value="F:catalytic activity"/>
    <property type="evidence" value="ECO:0007669"/>
    <property type="project" value="InterPro"/>
</dbReference>
<name>A0A9W8E7L0_9FUNG</name>
<dbReference type="Proteomes" id="UP001150925">
    <property type="component" value="Unassembled WGS sequence"/>
</dbReference>
<dbReference type="SUPFAM" id="SSF56801">
    <property type="entry name" value="Acetyl-CoA synthetase-like"/>
    <property type="match status" value="3"/>
</dbReference>
<dbReference type="Gene3D" id="3.40.50.12780">
    <property type="entry name" value="N-terminal domain of ligase-like"/>
    <property type="match status" value="3"/>
</dbReference>
<dbReference type="InterPro" id="IPR045851">
    <property type="entry name" value="AMP-bd_C_sf"/>
</dbReference>
<keyword evidence="2" id="KW-0597">Phosphoprotein</keyword>
<feature type="domain" description="Carrier" evidence="3">
    <location>
        <begin position="2999"/>
        <end position="3075"/>
    </location>
</feature>
<dbReference type="PANTHER" id="PTHR45398">
    <property type="match status" value="1"/>
</dbReference>
<dbReference type="InterPro" id="IPR036736">
    <property type="entry name" value="ACP-like_sf"/>
</dbReference>
<protein>
    <recommendedName>
        <fullName evidence="3">Carrier domain-containing protein</fullName>
    </recommendedName>
</protein>
<gene>
    <name evidence="4" type="ORF">IWQ62_002008</name>
</gene>
<dbReference type="PROSITE" id="PS50075">
    <property type="entry name" value="CARRIER"/>
    <property type="match status" value="2"/>
</dbReference>
<evidence type="ECO:0000313" key="4">
    <source>
        <dbReference type="EMBL" id="KAJ1967191.1"/>
    </source>
</evidence>